<evidence type="ECO:0000313" key="1">
    <source>
        <dbReference type="EMBL" id="QDT30658.1"/>
    </source>
</evidence>
<dbReference type="EMBL" id="CP037421">
    <property type="protein sequence ID" value="QDT30658.1"/>
    <property type="molecule type" value="Genomic_DNA"/>
</dbReference>
<dbReference type="RefSeq" id="WP_145452526.1">
    <property type="nucleotide sequence ID" value="NZ_CP037421.1"/>
</dbReference>
<evidence type="ECO:0000313" key="2">
    <source>
        <dbReference type="Proteomes" id="UP000315647"/>
    </source>
</evidence>
<name>A0A517QG86_9PLAN</name>
<reference evidence="1 2" key="1">
    <citation type="submission" date="2019-03" db="EMBL/GenBank/DDBJ databases">
        <title>Deep-cultivation of Planctomycetes and their phenomic and genomic characterization uncovers novel biology.</title>
        <authorList>
            <person name="Wiegand S."/>
            <person name="Jogler M."/>
            <person name="Boedeker C."/>
            <person name="Pinto D."/>
            <person name="Vollmers J."/>
            <person name="Rivas-Marin E."/>
            <person name="Kohn T."/>
            <person name="Peeters S.H."/>
            <person name="Heuer A."/>
            <person name="Rast P."/>
            <person name="Oberbeckmann S."/>
            <person name="Bunk B."/>
            <person name="Jeske O."/>
            <person name="Meyerdierks A."/>
            <person name="Storesund J.E."/>
            <person name="Kallscheuer N."/>
            <person name="Luecker S."/>
            <person name="Lage O.M."/>
            <person name="Pohl T."/>
            <person name="Merkel B.J."/>
            <person name="Hornburger P."/>
            <person name="Mueller R.-W."/>
            <person name="Bruemmer F."/>
            <person name="Labrenz M."/>
            <person name="Spormann A.M."/>
            <person name="Op den Camp H."/>
            <person name="Overmann J."/>
            <person name="Amann R."/>
            <person name="Jetten M.S.M."/>
            <person name="Mascher T."/>
            <person name="Medema M.H."/>
            <person name="Devos D.P."/>
            <person name="Kaster A.-K."/>
            <person name="Ovreas L."/>
            <person name="Rohde M."/>
            <person name="Galperin M.Y."/>
            <person name="Jogler C."/>
        </authorList>
    </citation>
    <scope>NUCLEOTIDE SEQUENCE [LARGE SCALE GENOMIC DNA]</scope>
    <source>
        <strain evidence="1 2">Enr10</strain>
    </source>
</reference>
<dbReference type="InterPro" id="IPR013320">
    <property type="entry name" value="ConA-like_dom_sf"/>
</dbReference>
<proteinExistence type="predicted"/>
<keyword evidence="2" id="KW-1185">Reference proteome</keyword>
<sequence>MLRSLLITSLAIGLLPVYSVNLTSVQAKEPVLVQTFEKDQRIPQSMHGLPLLFHENFQSGNSRHWLPTDDKAWKMIKQGDNYVFSLFKKRSKFEPPVRSPYNRALLKGIKVSDFVFDVKLQSTIPDYGHRDLCLFFDYQDDAHFYYVHLGKKTDDHANQIFIVNDKPRTKISTKTTPGTDWDDEWHHARVVRDTKTGSIKVYFDNMKEPVMTATDKTFLTGQVGIGSFDDTGNFDEILLFGNKAK</sequence>
<dbReference type="AlphaFoldDB" id="A0A517QG86"/>
<protein>
    <recommendedName>
        <fullName evidence="3">Laminin G domain protein</fullName>
    </recommendedName>
</protein>
<evidence type="ECO:0008006" key="3">
    <source>
        <dbReference type="Google" id="ProtNLM"/>
    </source>
</evidence>
<dbReference type="SUPFAM" id="SSF49899">
    <property type="entry name" value="Concanavalin A-like lectins/glucanases"/>
    <property type="match status" value="1"/>
</dbReference>
<dbReference type="Proteomes" id="UP000315647">
    <property type="component" value="Chromosome"/>
</dbReference>
<dbReference type="Gene3D" id="2.60.120.560">
    <property type="entry name" value="Exo-inulinase, domain 1"/>
    <property type="match status" value="1"/>
</dbReference>
<accession>A0A517QG86</accession>
<gene>
    <name evidence="1" type="ORF">Enr10x_60260</name>
</gene>
<organism evidence="1 2">
    <name type="scientific">Gimesia panareensis</name>
    <dbReference type="NCBI Taxonomy" id="2527978"/>
    <lineage>
        <taxon>Bacteria</taxon>
        <taxon>Pseudomonadati</taxon>
        <taxon>Planctomycetota</taxon>
        <taxon>Planctomycetia</taxon>
        <taxon>Planctomycetales</taxon>
        <taxon>Planctomycetaceae</taxon>
        <taxon>Gimesia</taxon>
    </lineage>
</organism>